<keyword evidence="2" id="KW-1185">Reference proteome</keyword>
<protein>
    <submittedName>
        <fullName evidence="1">Uncharacterized protein</fullName>
    </submittedName>
</protein>
<evidence type="ECO:0000313" key="2">
    <source>
        <dbReference type="Proteomes" id="UP000828390"/>
    </source>
</evidence>
<evidence type="ECO:0000313" key="1">
    <source>
        <dbReference type="EMBL" id="KAH3784817.1"/>
    </source>
</evidence>
<gene>
    <name evidence="1" type="ORF">DPMN_162888</name>
</gene>
<sequence>MGQWGLVLPQYELCAPAQRTNNLKRIAQSSDAKIRRMAEVYKLAEKFIDITNQTGLKLPKKLKTKVQWRPKLKQEWTKLNTCKSHKAHTLPQSNTWLDCRQTYFT</sequence>
<accession>A0A9D4EVQ8</accession>
<name>A0A9D4EVQ8_DREPO</name>
<reference evidence="1" key="2">
    <citation type="submission" date="2020-11" db="EMBL/GenBank/DDBJ databases">
        <authorList>
            <person name="McCartney M.A."/>
            <person name="Auch B."/>
            <person name="Kono T."/>
            <person name="Mallez S."/>
            <person name="Becker A."/>
            <person name="Gohl D.M."/>
            <person name="Silverstein K.A.T."/>
            <person name="Koren S."/>
            <person name="Bechman K.B."/>
            <person name="Herman A."/>
            <person name="Abrahante J.E."/>
            <person name="Garbe J."/>
        </authorList>
    </citation>
    <scope>NUCLEOTIDE SEQUENCE</scope>
    <source>
        <strain evidence="1">Duluth1</strain>
        <tissue evidence="1">Whole animal</tissue>
    </source>
</reference>
<proteinExistence type="predicted"/>
<comment type="caution">
    <text evidence="1">The sequence shown here is derived from an EMBL/GenBank/DDBJ whole genome shotgun (WGS) entry which is preliminary data.</text>
</comment>
<dbReference type="AlphaFoldDB" id="A0A9D4EVQ8"/>
<organism evidence="1 2">
    <name type="scientific">Dreissena polymorpha</name>
    <name type="common">Zebra mussel</name>
    <name type="synonym">Mytilus polymorpha</name>
    <dbReference type="NCBI Taxonomy" id="45954"/>
    <lineage>
        <taxon>Eukaryota</taxon>
        <taxon>Metazoa</taxon>
        <taxon>Spiralia</taxon>
        <taxon>Lophotrochozoa</taxon>
        <taxon>Mollusca</taxon>
        <taxon>Bivalvia</taxon>
        <taxon>Autobranchia</taxon>
        <taxon>Heteroconchia</taxon>
        <taxon>Euheterodonta</taxon>
        <taxon>Imparidentia</taxon>
        <taxon>Neoheterodontei</taxon>
        <taxon>Myida</taxon>
        <taxon>Dreissenoidea</taxon>
        <taxon>Dreissenidae</taxon>
        <taxon>Dreissena</taxon>
    </lineage>
</organism>
<dbReference type="EMBL" id="JAIWYP010000008">
    <property type="protein sequence ID" value="KAH3784817.1"/>
    <property type="molecule type" value="Genomic_DNA"/>
</dbReference>
<reference evidence="1" key="1">
    <citation type="journal article" date="2019" name="bioRxiv">
        <title>The Genome of the Zebra Mussel, Dreissena polymorpha: A Resource for Invasive Species Research.</title>
        <authorList>
            <person name="McCartney M.A."/>
            <person name="Auch B."/>
            <person name="Kono T."/>
            <person name="Mallez S."/>
            <person name="Zhang Y."/>
            <person name="Obille A."/>
            <person name="Becker A."/>
            <person name="Abrahante J.E."/>
            <person name="Garbe J."/>
            <person name="Badalamenti J.P."/>
            <person name="Herman A."/>
            <person name="Mangelson H."/>
            <person name="Liachko I."/>
            <person name="Sullivan S."/>
            <person name="Sone E.D."/>
            <person name="Koren S."/>
            <person name="Silverstein K.A.T."/>
            <person name="Beckman K.B."/>
            <person name="Gohl D.M."/>
        </authorList>
    </citation>
    <scope>NUCLEOTIDE SEQUENCE</scope>
    <source>
        <strain evidence="1">Duluth1</strain>
        <tissue evidence="1">Whole animal</tissue>
    </source>
</reference>
<dbReference type="Proteomes" id="UP000828390">
    <property type="component" value="Unassembled WGS sequence"/>
</dbReference>